<feature type="compositionally biased region" description="Polar residues" evidence="1">
    <location>
        <begin position="59"/>
        <end position="82"/>
    </location>
</feature>
<protein>
    <submittedName>
        <fullName evidence="2">Uncharacterized protein</fullName>
    </submittedName>
</protein>
<feature type="region of interest" description="Disordered" evidence="1">
    <location>
        <begin position="461"/>
        <end position="499"/>
    </location>
</feature>
<feature type="compositionally biased region" description="Low complexity" evidence="1">
    <location>
        <begin position="732"/>
        <end position="746"/>
    </location>
</feature>
<dbReference type="Proteomes" id="UP000800036">
    <property type="component" value="Unassembled WGS sequence"/>
</dbReference>
<reference evidence="2" key="1">
    <citation type="journal article" date="2020" name="Stud. Mycol.">
        <title>101 Dothideomycetes genomes: a test case for predicting lifestyles and emergence of pathogens.</title>
        <authorList>
            <person name="Haridas S."/>
            <person name="Albert R."/>
            <person name="Binder M."/>
            <person name="Bloem J."/>
            <person name="Labutti K."/>
            <person name="Salamov A."/>
            <person name="Andreopoulos B."/>
            <person name="Baker S."/>
            <person name="Barry K."/>
            <person name="Bills G."/>
            <person name="Bluhm B."/>
            <person name="Cannon C."/>
            <person name="Castanera R."/>
            <person name="Culley D."/>
            <person name="Daum C."/>
            <person name="Ezra D."/>
            <person name="Gonzalez J."/>
            <person name="Henrissat B."/>
            <person name="Kuo A."/>
            <person name="Liang C."/>
            <person name="Lipzen A."/>
            <person name="Lutzoni F."/>
            <person name="Magnuson J."/>
            <person name="Mondo S."/>
            <person name="Nolan M."/>
            <person name="Ohm R."/>
            <person name="Pangilinan J."/>
            <person name="Park H.-J."/>
            <person name="Ramirez L."/>
            <person name="Alfaro M."/>
            <person name="Sun H."/>
            <person name="Tritt A."/>
            <person name="Yoshinaga Y."/>
            <person name="Zwiers L.-H."/>
            <person name="Turgeon B."/>
            <person name="Goodwin S."/>
            <person name="Spatafora J."/>
            <person name="Crous P."/>
            <person name="Grigoriev I."/>
        </authorList>
    </citation>
    <scope>NUCLEOTIDE SEQUENCE</scope>
    <source>
        <strain evidence="2">CBS 107.79</strain>
    </source>
</reference>
<feature type="region of interest" description="Disordered" evidence="1">
    <location>
        <begin position="656"/>
        <end position="675"/>
    </location>
</feature>
<feature type="compositionally biased region" description="Polar residues" evidence="1">
    <location>
        <begin position="601"/>
        <end position="626"/>
    </location>
</feature>
<proteinExistence type="predicted"/>
<evidence type="ECO:0000256" key="1">
    <source>
        <dbReference type="SAM" id="MobiDB-lite"/>
    </source>
</evidence>
<feature type="region of interest" description="Disordered" evidence="1">
    <location>
        <begin position="1"/>
        <end position="338"/>
    </location>
</feature>
<feature type="compositionally biased region" description="Polar residues" evidence="1">
    <location>
        <begin position="135"/>
        <end position="153"/>
    </location>
</feature>
<feature type="region of interest" description="Disordered" evidence="1">
    <location>
        <begin position="690"/>
        <end position="780"/>
    </location>
</feature>
<feature type="compositionally biased region" description="Polar residues" evidence="1">
    <location>
        <begin position="377"/>
        <end position="389"/>
    </location>
</feature>
<feature type="region of interest" description="Disordered" evidence="1">
    <location>
        <begin position="802"/>
        <end position="830"/>
    </location>
</feature>
<feature type="compositionally biased region" description="Low complexity" evidence="1">
    <location>
        <begin position="229"/>
        <end position="254"/>
    </location>
</feature>
<dbReference type="AlphaFoldDB" id="A0A6A5V355"/>
<feature type="compositionally biased region" description="Polar residues" evidence="1">
    <location>
        <begin position="92"/>
        <end position="101"/>
    </location>
</feature>
<feature type="compositionally biased region" description="Basic and acidic residues" evidence="1">
    <location>
        <begin position="414"/>
        <end position="426"/>
    </location>
</feature>
<evidence type="ECO:0000313" key="2">
    <source>
        <dbReference type="EMBL" id="KAF1971298.1"/>
    </source>
</evidence>
<name>A0A6A5V355_9PLEO</name>
<accession>A0A6A5V355</accession>
<feature type="region of interest" description="Disordered" evidence="1">
    <location>
        <begin position="600"/>
        <end position="645"/>
    </location>
</feature>
<sequence>MHMRQRTATGAMAEPTSHSRLTRPMADAQATTPKHSHNSHNQSPSERPSLLRLPSTSSAGTSPRSRRASNPTRTPTSQVSLSATATPATTPSYFSPQQASNGKEPRSPGTRRPPASFSSFGKAYGDTSRGPPISASGTWPKQDTHTPTRSFSISADRMAGSSEATSPYEFTARPRLQTRRTAESRYGDTDTSGAEDGGEDLFLNIAEDSAHDNTANIISRSDRVRSRIARSSNRQSLPSSLPSSSAATSSLSRPNGTKFPAAIDTQASSQYRRSSLLPSSARSTREQSPLTPANPVFTPRTRPTEISPRTRRSATSLVQDKEPESRAYSTHVGTNSSFSPRDFIAQVEVVKARQKDSTLSPKDFLAQFEAGRRRSSQPDALQTPPNNRNGAFKPSNLHYHSSSRDNPPVPHVDTPPEARSKYEGTESHGSTGPATSMWDELDELKSRMKRLELGGKIPATSGAAVAQASADRPRTANTAATTVSSSPKQQKKPATSESTVAISTPTKIHPLLHEALGKVKPHVSPAVYRALEATAAEALALAEMAGSGGPQGTFHSTNHILGGSSIPDRQVRRKADHLCRNLTDLCIELHDNKTGLISPAVQRSSAATVSRRPSLQINGESPNVRQSIEPESDVLTQPSPSRAMSRIEARRSSLLNRREASLEPPTLSQSQAPSRLEIFRLDRAGTSLYRRRAAEPEDDDPTIRAPSRAMTDFRNVSTRTAHKSRRSREYTSQEPLPDLQPSPSLQTAPARRTTLNGNENNLLYRDSDRETTSSLGKRRYGASAQISSAYDKHPLEPANRTQFASNRNSIGGSFPLGRSASLSRRRVNAE</sequence>
<dbReference type="EMBL" id="ML976694">
    <property type="protein sequence ID" value="KAF1971298.1"/>
    <property type="molecule type" value="Genomic_DNA"/>
</dbReference>
<feature type="compositionally biased region" description="Polar residues" evidence="1">
    <location>
        <begin position="327"/>
        <end position="338"/>
    </location>
</feature>
<evidence type="ECO:0000313" key="3">
    <source>
        <dbReference type="Proteomes" id="UP000800036"/>
    </source>
</evidence>
<keyword evidence="3" id="KW-1185">Reference proteome</keyword>
<organism evidence="2 3">
    <name type="scientific">Bimuria novae-zelandiae CBS 107.79</name>
    <dbReference type="NCBI Taxonomy" id="1447943"/>
    <lineage>
        <taxon>Eukaryota</taxon>
        <taxon>Fungi</taxon>
        <taxon>Dikarya</taxon>
        <taxon>Ascomycota</taxon>
        <taxon>Pezizomycotina</taxon>
        <taxon>Dothideomycetes</taxon>
        <taxon>Pleosporomycetidae</taxon>
        <taxon>Pleosporales</taxon>
        <taxon>Massarineae</taxon>
        <taxon>Didymosphaeriaceae</taxon>
        <taxon>Bimuria</taxon>
    </lineage>
</organism>
<feature type="compositionally biased region" description="Polar residues" evidence="1">
    <location>
        <begin position="802"/>
        <end position="811"/>
    </location>
</feature>
<feature type="compositionally biased region" description="Low complexity" evidence="1">
    <location>
        <begin position="43"/>
        <end position="58"/>
    </location>
</feature>
<feature type="compositionally biased region" description="Low complexity" evidence="1">
    <location>
        <begin position="272"/>
        <end position="282"/>
    </location>
</feature>
<feature type="compositionally biased region" description="Low complexity" evidence="1">
    <location>
        <begin position="461"/>
        <end position="486"/>
    </location>
</feature>
<dbReference type="OrthoDB" id="5369729at2759"/>
<gene>
    <name evidence="2" type="ORF">BU23DRAFT_185724</name>
</gene>
<feature type="region of interest" description="Disordered" evidence="1">
    <location>
        <begin position="369"/>
        <end position="437"/>
    </location>
</feature>